<name>A0A0A9H2T1_ARUDO</name>
<reference evidence="1" key="2">
    <citation type="journal article" date="2015" name="Data Brief">
        <title>Shoot transcriptome of the giant reed, Arundo donax.</title>
        <authorList>
            <person name="Barrero R.A."/>
            <person name="Guerrero F.D."/>
            <person name="Moolhuijzen P."/>
            <person name="Goolsby J.A."/>
            <person name="Tidwell J."/>
            <person name="Bellgard S.E."/>
            <person name="Bellgard M.I."/>
        </authorList>
    </citation>
    <scope>NUCLEOTIDE SEQUENCE</scope>
    <source>
        <tissue evidence="1">Shoot tissue taken approximately 20 cm above the soil surface</tissue>
    </source>
</reference>
<sequence length="41" mass="5099">MHISQMHRLLNHNLQLTTMIYNLAYEDVPCKINRRFEQNRR</sequence>
<evidence type="ECO:0000313" key="1">
    <source>
        <dbReference type="EMBL" id="JAE27178.1"/>
    </source>
</evidence>
<protein>
    <submittedName>
        <fullName evidence="1">Uncharacterized protein</fullName>
    </submittedName>
</protein>
<accession>A0A0A9H2T1</accession>
<dbReference type="EMBL" id="GBRH01170718">
    <property type="protein sequence ID" value="JAE27178.1"/>
    <property type="molecule type" value="Transcribed_RNA"/>
</dbReference>
<dbReference type="AlphaFoldDB" id="A0A0A9H2T1"/>
<organism evidence="1">
    <name type="scientific">Arundo donax</name>
    <name type="common">Giant reed</name>
    <name type="synonym">Donax arundinaceus</name>
    <dbReference type="NCBI Taxonomy" id="35708"/>
    <lineage>
        <taxon>Eukaryota</taxon>
        <taxon>Viridiplantae</taxon>
        <taxon>Streptophyta</taxon>
        <taxon>Embryophyta</taxon>
        <taxon>Tracheophyta</taxon>
        <taxon>Spermatophyta</taxon>
        <taxon>Magnoliopsida</taxon>
        <taxon>Liliopsida</taxon>
        <taxon>Poales</taxon>
        <taxon>Poaceae</taxon>
        <taxon>PACMAD clade</taxon>
        <taxon>Arundinoideae</taxon>
        <taxon>Arundineae</taxon>
        <taxon>Arundo</taxon>
    </lineage>
</organism>
<reference evidence="1" key="1">
    <citation type="submission" date="2014-09" db="EMBL/GenBank/DDBJ databases">
        <authorList>
            <person name="Magalhaes I.L.F."/>
            <person name="Oliveira U."/>
            <person name="Santos F.R."/>
            <person name="Vidigal T.H.D.A."/>
            <person name="Brescovit A.D."/>
            <person name="Santos A.J."/>
        </authorList>
    </citation>
    <scope>NUCLEOTIDE SEQUENCE</scope>
    <source>
        <tissue evidence="1">Shoot tissue taken approximately 20 cm above the soil surface</tissue>
    </source>
</reference>
<proteinExistence type="predicted"/>